<name>A0AAE6IK94_LEUCA</name>
<gene>
    <name evidence="2" type="ORF">FGL89_05100</name>
</gene>
<proteinExistence type="predicted"/>
<evidence type="ECO:0000313" key="3">
    <source>
        <dbReference type="Proteomes" id="UP000321332"/>
    </source>
</evidence>
<feature type="transmembrane region" description="Helical" evidence="1">
    <location>
        <begin position="33"/>
        <end position="51"/>
    </location>
</feature>
<feature type="transmembrane region" description="Helical" evidence="1">
    <location>
        <begin position="9"/>
        <end position="27"/>
    </location>
</feature>
<dbReference type="EMBL" id="CP042374">
    <property type="protein sequence ID" value="QEA33540.1"/>
    <property type="molecule type" value="Genomic_DNA"/>
</dbReference>
<keyword evidence="1" id="KW-0472">Membrane</keyword>
<organism evidence="2 3">
    <name type="scientific">Leuconostoc carnosum</name>
    <dbReference type="NCBI Taxonomy" id="1252"/>
    <lineage>
        <taxon>Bacteria</taxon>
        <taxon>Bacillati</taxon>
        <taxon>Bacillota</taxon>
        <taxon>Bacilli</taxon>
        <taxon>Lactobacillales</taxon>
        <taxon>Lactobacillaceae</taxon>
        <taxon>Leuconostoc</taxon>
    </lineage>
</organism>
<keyword evidence="1" id="KW-1133">Transmembrane helix</keyword>
<evidence type="ECO:0000256" key="1">
    <source>
        <dbReference type="SAM" id="Phobius"/>
    </source>
</evidence>
<dbReference type="AlphaFoldDB" id="A0AAE6IK94"/>
<keyword evidence="1" id="KW-0812">Transmembrane</keyword>
<dbReference type="Proteomes" id="UP000321332">
    <property type="component" value="Chromosome"/>
</dbReference>
<protein>
    <submittedName>
        <fullName evidence="2">Uncharacterized protein</fullName>
    </submittedName>
</protein>
<dbReference type="OMA" id="GIVMIYF"/>
<accession>A0AAE6IK94</accession>
<sequence length="61" mass="6964">MVKGINKKALGIVMIYFLTIGAIVNHFCSNMSNFSYFLYALLSIGSGMLFYSKYNNREIKK</sequence>
<reference evidence="2 3" key="1">
    <citation type="submission" date="2019-06" db="EMBL/GenBank/DDBJ databases">
        <title>Genome analyses of bacteria isolated from kimchi.</title>
        <authorList>
            <person name="Lee S."/>
            <person name="Ahn S."/>
            <person name="Roh S."/>
        </authorList>
    </citation>
    <scope>NUCLEOTIDE SEQUENCE [LARGE SCALE GENOMIC DNA]</scope>
    <source>
        <strain evidence="2 3">CBA3620</strain>
    </source>
</reference>
<evidence type="ECO:0000313" key="2">
    <source>
        <dbReference type="EMBL" id="QEA33540.1"/>
    </source>
</evidence>